<protein>
    <submittedName>
        <fullName evidence="1">Uncharacterized protein</fullName>
    </submittedName>
</protein>
<name>A0ABY5L110_9CELL</name>
<organism evidence="1 2">
    <name type="scientific">Cellulomonas chengniuliangii</name>
    <dbReference type="NCBI Taxonomy" id="2968084"/>
    <lineage>
        <taxon>Bacteria</taxon>
        <taxon>Bacillati</taxon>
        <taxon>Actinomycetota</taxon>
        <taxon>Actinomycetes</taxon>
        <taxon>Micrococcales</taxon>
        <taxon>Cellulomonadaceae</taxon>
        <taxon>Cellulomonas</taxon>
    </lineage>
</organism>
<accession>A0ABY5L110</accession>
<evidence type="ECO:0000313" key="1">
    <source>
        <dbReference type="EMBL" id="UUI75156.1"/>
    </source>
</evidence>
<dbReference type="Proteomes" id="UP001316189">
    <property type="component" value="Chromosome"/>
</dbReference>
<reference evidence="1 2" key="1">
    <citation type="submission" date="2022-07" db="EMBL/GenBank/DDBJ databases">
        <title>Novel species in genus cellulomonas.</title>
        <authorList>
            <person name="Ye L."/>
        </authorList>
    </citation>
    <scope>NUCLEOTIDE SEQUENCE [LARGE SCALE GENOMIC DNA]</scope>
    <source>
        <strain evidence="2">zg-Y338</strain>
    </source>
</reference>
<keyword evidence="2" id="KW-1185">Reference proteome</keyword>
<dbReference type="RefSeq" id="WP_227569963.1">
    <property type="nucleotide sequence ID" value="NZ_CP101988.1"/>
</dbReference>
<gene>
    <name evidence="1" type="ORF">NP064_15500</name>
</gene>
<proteinExistence type="predicted"/>
<evidence type="ECO:0000313" key="2">
    <source>
        <dbReference type="Proteomes" id="UP001316189"/>
    </source>
</evidence>
<dbReference type="EMBL" id="CP101988">
    <property type="protein sequence ID" value="UUI75156.1"/>
    <property type="molecule type" value="Genomic_DNA"/>
</dbReference>
<sequence length="375" mass="40020">MVWPPVLPRIPLDDLGLRTRHLLALPAGIGADEVEVLAISRFPSARWERLPGAEPDRAAGRGRSSAPVEPGVLRVSRLSTLTGPYAVDQAEAVSLGLPAQTAVVYDAACPRERGAKPYPGGDRDGLKRAFPDAMPIREEERVLLWLVAAARRLGGAVRTGEHGVVLHPDVDGTIDLTLYSSRWLEPDEALAVVQRAVPRARLAMDGTPWAGPATDAGRRALAGIMGTGLPERGGSGLSAALAQHGVQDERERERLVAEALAYDAAMLADPPPREGFGAIVDLGVDGLVALEVGAEEILPPLLRDLPWTRAGAVAYRVRWEPSDVDELELERPSFAHKVARGRAIPPMQAIVRELHAAVGGEIADAAEFLVAPEDL</sequence>